<comment type="function">
    <text evidence="11">Involved in the TonB-dependent energy-dependent transport of various receptor-bound substrates. Protects ExbD from proteolytic degradation and functionally stabilizes TonB.</text>
</comment>
<comment type="subcellular location">
    <subcellularLocation>
        <location evidence="1">Cell inner membrane</location>
        <topology evidence="1">Multi-pass membrane protein</topology>
    </subcellularLocation>
    <subcellularLocation>
        <location evidence="12">Membrane</location>
        <topology evidence="12">Multi-pass membrane protein</topology>
    </subcellularLocation>
</comment>
<keyword evidence="8 12" id="KW-0653">Protein transport</keyword>
<feature type="domain" description="MotA/TolQ/ExbB proton channel" evidence="14">
    <location>
        <begin position="151"/>
        <end position="269"/>
    </location>
</feature>
<evidence type="ECO:0000256" key="8">
    <source>
        <dbReference type="ARBA" id="ARBA00022927"/>
    </source>
</evidence>
<dbReference type="NCBIfam" id="TIGR02797">
    <property type="entry name" value="exbB"/>
    <property type="match status" value="1"/>
</dbReference>
<keyword evidence="5" id="KW-1003">Cell membrane</keyword>
<comment type="subunit">
    <text evidence="2">The accessory proteins ExbB and ExbD seem to form a complex with TonB.</text>
</comment>
<comment type="similarity">
    <text evidence="12">Belongs to the exbB/tolQ family.</text>
</comment>
<reference evidence="16" key="1">
    <citation type="submission" date="2020-01" db="EMBL/GenBank/DDBJ databases">
        <title>Sphingomonas sp. strain CSW-10.</title>
        <authorList>
            <person name="Chen W.-M."/>
        </authorList>
    </citation>
    <scope>NUCLEOTIDE SEQUENCE [LARGE SCALE GENOMIC DNA]</scope>
    <source>
        <strain evidence="16">FSY-8</strain>
    </source>
</reference>
<keyword evidence="4 12" id="KW-0813">Transport</keyword>
<evidence type="ECO:0000259" key="14">
    <source>
        <dbReference type="Pfam" id="PF01618"/>
    </source>
</evidence>
<feature type="transmembrane region" description="Helical" evidence="13">
    <location>
        <begin position="90"/>
        <end position="110"/>
    </location>
</feature>
<dbReference type="Proteomes" id="UP000753724">
    <property type="component" value="Unassembled WGS sequence"/>
</dbReference>
<accession>A0ABW9XEQ0</accession>
<protein>
    <recommendedName>
        <fullName evidence="3">Biopolymer transport protein ExbB</fullName>
    </recommendedName>
</protein>
<evidence type="ECO:0000256" key="9">
    <source>
        <dbReference type="ARBA" id="ARBA00022989"/>
    </source>
</evidence>
<dbReference type="InterPro" id="IPR050790">
    <property type="entry name" value="ExbB/TolQ_transport"/>
</dbReference>
<organism evidence="15 16">
    <name type="scientific">Novosphingobium ovatum</name>
    <dbReference type="NCBI Taxonomy" id="1908523"/>
    <lineage>
        <taxon>Bacteria</taxon>
        <taxon>Pseudomonadati</taxon>
        <taxon>Pseudomonadota</taxon>
        <taxon>Alphaproteobacteria</taxon>
        <taxon>Sphingomonadales</taxon>
        <taxon>Sphingomonadaceae</taxon>
        <taxon>Novosphingobium</taxon>
    </lineage>
</organism>
<evidence type="ECO:0000256" key="10">
    <source>
        <dbReference type="ARBA" id="ARBA00023136"/>
    </source>
</evidence>
<keyword evidence="10 13" id="KW-0472">Membrane</keyword>
<dbReference type="InterPro" id="IPR002898">
    <property type="entry name" value="MotA_ExbB_proton_chnl"/>
</dbReference>
<dbReference type="PANTHER" id="PTHR30625:SF16">
    <property type="entry name" value="BIOPOLYMER TRANSPORT PROTEIN EXBB"/>
    <property type="match status" value="1"/>
</dbReference>
<keyword evidence="16" id="KW-1185">Reference proteome</keyword>
<dbReference type="EMBL" id="JAAAPO010000004">
    <property type="protein sequence ID" value="NBC37015.1"/>
    <property type="molecule type" value="Genomic_DNA"/>
</dbReference>
<feature type="transmembrane region" description="Helical" evidence="13">
    <location>
        <begin position="49"/>
        <end position="70"/>
    </location>
</feature>
<proteinExistence type="inferred from homology"/>
<dbReference type="PANTHER" id="PTHR30625">
    <property type="entry name" value="PROTEIN TOLQ"/>
    <property type="match status" value="1"/>
</dbReference>
<dbReference type="InterPro" id="IPR014164">
    <property type="entry name" value="TonB_ExbB_1"/>
</dbReference>
<evidence type="ECO:0000256" key="6">
    <source>
        <dbReference type="ARBA" id="ARBA00022519"/>
    </source>
</evidence>
<keyword evidence="9 13" id="KW-1133">Transmembrane helix</keyword>
<evidence type="ECO:0000313" key="16">
    <source>
        <dbReference type="Proteomes" id="UP000753724"/>
    </source>
</evidence>
<evidence type="ECO:0000256" key="5">
    <source>
        <dbReference type="ARBA" id="ARBA00022475"/>
    </source>
</evidence>
<evidence type="ECO:0000256" key="12">
    <source>
        <dbReference type="RuleBase" id="RU004057"/>
    </source>
</evidence>
<gene>
    <name evidence="15" type="primary">exbB</name>
    <name evidence="15" type="ORF">GTZ99_10650</name>
</gene>
<feature type="transmembrane region" description="Helical" evidence="13">
    <location>
        <begin position="196"/>
        <end position="221"/>
    </location>
</feature>
<name>A0ABW9XEQ0_9SPHN</name>
<evidence type="ECO:0000256" key="1">
    <source>
        <dbReference type="ARBA" id="ARBA00004429"/>
    </source>
</evidence>
<evidence type="ECO:0000313" key="15">
    <source>
        <dbReference type="EMBL" id="NBC37015.1"/>
    </source>
</evidence>
<evidence type="ECO:0000256" key="3">
    <source>
        <dbReference type="ARBA" id="ARBA00022093"/>
    </source>
</evidence>
<keyword evidence="6" id="KW-0997">Cell inner membrane</keyword>
<dbReference type="Pfam" id="PF01618">
    <property type="entry name" value="MotA_ExbB"/>
    <property type="match status" value="1"/>
</dbReference>
<evidence type="ECO:0000256" key="4">
    <source>
        <dbReference type="ARBA" id="ARBA00022448"/>
    </source>
</evidence>
<feature type="transmembrane region" description="Helical" evidence="13">
    <location>
        <begin position="241"/>
        <end position="262"/>
    </location>
</feature>
<evidence type="ECO:0000256" key="7">
    <source>
        <dbReference type="ARBA" id="ARBA00022692"/>
    </source>
</evidence>
<evidence type="ECO:0000256" key="2">
    <source>
        <dbReference type="ARBA" id="ARBA00011471"/>
    </source>
</evidence>
<keyword evidence="7 13" id="KW-0812">Transmembrane</keyword>
<sequence>MDVCLRCGGAGLCIKKDACLTQINCEQFSLALAGPHRSRIKGPPMRVSFAKLTAATVLALGVASPALAQAAAPVVPAKLSVAEMFLNADWVVKVVMAGLGAASVATWTVFGAKRRELARAAAQYTALRDTLAQARGLETVRGHAELASPLLDAALTELRLSSDALHDTDGVKERIATRFSRIEAETARNLTKGVNLLATIGATAPFVGLFGTVWGIMNAFVGIAEKQTTNLAVVAPGIAEALLATAVGLIAAIPAVVIYNHFSRKVAHVRALLGDVAANVMNLVSRDLSRGAAGNAARLVQVAE</sequence>
<evidence type="ECO:0000256" key="11">
    <source>
        <dbReference type="ARBA" id="ARBA00024816"/>
    </source>
</evidence>
<comment type="caution">
    <text evidence="15">The sequence shown here is derived from an EMBL/GenBank/DDBJ whole genome shotgun (WGS) entry which is preliminary data.</text>
</comment>
<evidence type="ECO:0000256" key="13">
    <source>
        <dbReference type="SAM" id="Phobius"/>
    </source>
</evidence>